<feature type="domain" description="O-acyltransferase WSD1-like N-terminal" evidence="12">
    <location>
        <begin position="4"/>
        <end position="271"/>
    </location>
</feature>
<dbReference type="InterPro" id="IPR009721">
    <property type="entry name" value="O-acyltransferase_WSD1_C"/>
</dbReference>
<protein>
    <recommendedName>
        <fullName evidence="4 11">Diacylglycerol O-acyltransferase</fullName>
        <ecNumber evidence="4 11">2.3.1.20</ecNumber>
    </recommendedName>
</protein>
<evidence type="ECO:0000256" key="10">
    <source>
        <dbReference type="ARBA" id="ARBA00048109"/>
    </source>
</evidence>
<dbReference type="NCBIfam" id="TIGR02946">
    <property type="entry name" value="acyl_WS_DGAT"/>
    <property type="match status" value="1"/>
</dbReference>
<dbReference type="GO" id="GO:0051701">
    <property type="term" value="P:biological process involved in interaction with host"/>
    <property type="evidence" value="ECO:0007669"/>
    <property type="project" value="TreeGrafter"/>
</dbReference>
<evidence type="ECO:0000256" key="7">
    <source>
        <dbReference type="ARBA" id="ARBA00022798"/>
    </source>
</evidence>
<keyword evidence="6 11" id="KW-0808">Transferase</keyword>
<dbReference type="Gene3D" id="3.30.559.10">
    <property type="entry name" value="Chloramphenicol acetyltransferase-like domain"/>
    <property type="match status" value="1"/>
</dbReference>
<evidence type="ECO:0000256" key="5">
    <source>
        <dbReference type="ARBA" id="ARBA00022516"/>
    </source>
</evidence>
<comment type="pathway">
    <text evidence="2">Lipid metabolism.</text>
</comment>
<dbReference type="Proteomes" id="UP000530424">
    <property type="component" value="Unassembled WGS sequence"/>
</dbReference>
<dbReference type="InterPro" id="IPR004255">
    <property type="entry name" value="O-acyltransferase_WSD1_N"/>
</dbReference>
<dbReference type="SUPFAM" id="SSF52777">
    <property type="entry name" value="CoA-dependent acyltransferases"/>
    <property type="match status" value="1"/>
</dbReference>
<gene>
    <name evidence="14" type="ORF">HNR19_001861</name>
</gene>
<comment type="catalytic activity">
    <reaction evidence="10 11">
        <text>an acyl-CoA + a 1,2-diacyl-sn-glycerol = a triacyl-sn-glycerol + CoA</text>
        <dbReference type="Rhea" id="RHEA:10868"/>
        <dbReference type="ChEBI" id="CHEBI:17815"/>
        <dbReference type="ChEBI" id="CHEBI:57287"/>
        <dbReference type="ChEBI" id="CHEBI:58342"/>
        <dbReference type="ChEBI" id="CHEBI:64615"/>
        <dbReference type="EC" id="2.3.1.20"/>
    </reaction>
</comment>
<evidence type="ECO:0000256" key="3">
    <source>
        <dbReference type="ARBA" id="ARBA00009587"/>
    </source>
</evidence>
<comment type="similarity">
    <text evidence="3 11">Belongs to the long-chain O-acyltransferase family.</text>
</comment>
<evidence type="ECO:0000256" key="4">
    <source>
        <dbReference type="ARBA" id="ARBA00013244"/>
    </source>
</evidence>
<evidence type="ECO:0000256" key="1">
    <source>
        <dbReference type="ARBA" id="ARBA00004771"/>
    </source>
</evidence>
<dbReference type="InterPro" id="IPR045034">
    <property type="entry name" value="O-acyltransferase_WSD1-like"/>
</dbReference>
<name>A0A853C4E0_9ACTN</name>
<dbReference type="GO" id="GO:0071731">
    <property type="term" value="P:response to nitric oxide"/>
    <property type="evidence" value="ECO:0007669"/>
    <property type="project" value="TreeGrafter"/>
</dbReference>
<evidence type="ECO:0000256" key="8">
    <source>
        <dbReference type="ARBA" id="ARBA00023098"/>
    </source>
</evidence>
<evidence type="ECO:0000259" key="12">
    <source>
        <dbReference type="Pfam" id="PF03007"/>
    </source>
</evidence>
<dbReference type="Pfam" id="PF06974">
    <property type="entry name" value="WS_DGAT_C"/>
    <property type="match status" value="1"/>
</dbReference>
<dbReference type="AlphaFoldDB" id="A0A853C4E0"/>
<keyword evidence="5 11" id="KW-0444">Lipid biosynthesis</keyword>
<comment type="caution">
    <text evidence="14">The sequence shown here is derived from an EMBL/GenBank/DDBJ whole genome shotgun (WGS) entry which is preliminary data.</text>
</comment>
<dbReference type="GO" id="GO:0001666">
    <property type="term" value="P:response to hypoxia"/>
    <property type="evidence" value="ECO:0007669"/>
    <property type="project" value="TreeGrafter"/>
</dbReference>
<evidence type="ECO:0000256" key="2">
    <source>
        <dbReference type="ARBA" id="ARBA00005189"/>
    </source>
</evidence>
<dbReference type="EC" id="2.3.1.20" evidence="4 11"/>
<dbReference type="PANTHER" id="PTHR31650">
    <property type="entry name" value="O-ACYLTRANSFERASE (WSD1-LIKE) FAMILY PROTEIN"/>
    <property type="match status" value="1"/>
</dbReference>
<evidence type="ECO:0000313" key="14">
    <source>
        <dbReference type="EMBL" id="NYJ01163.1"/>
    </source>
</evidence>
<reference evidence="14 15" key="1">
    <citation type="submission" date="2020-07" db="EMBL/GenBank/DDBJ databases">
        <title>Sequencing the genomes of 1000 actinobacteria strains.</title>
        <authorList>
            <person name="Klenk H.-P."/>
        </authorList>
    </citation>
    <scope>NUCLEOTIDE SEQUENCE [LARGE SCALE GENOMIC DNA]</scope>
    <source>
        <strain evidence="14 15">DSM 103833</strain>
    </source>
</reference>
<dbReference type="EMBL" id="JACCFP010000001">
    <property type="protein sequence ID" value="NYJ01163.1"/>
    <property type="molecule type" value="Genomic_DNA"/>
</dbReference>
<dbReference type="Pfam" id="PF03007">
    <property type="entry name" value="WS_DGAT_cat"/>
    <property type="match status" value="1"/>
</dbReference>
<evidence type="ECO:0000259" key="13">
    <source>
        <dbReference type="Pfam" id="PF06974"/>
    </source>
</evidence>
<dbReference type="GO" id="GO:0004144">
    <property type="term" value="F:diacylglycerol O-acyltransferase activity"/>
    <property type="evidence" value="ECO:0007669"/>
    <property type="project" value="UniProtKB-EC"/>
</dbReference>
<dbReference type="PANTHER" id="PTHR31650:SF1">
    <property type="entry name" value="WAX ESTER SYNTHASE_DIACYLGLYCEROL ACYLTRANSFERASE 4-RELATED"/>
    <property type="match status" value="1"/>
</dbReference>
<proteinExistence type="inferred from homology"/>
<keyword evidence="7 11" id="KW-0319">Glycerol metabolism</keyword>
<dbReference type="UniPathway" id="UPA00282"/>
<dbReference type="Gene3D" id="3.30.559.30">
    <property type="entry name" value="Nonribosomal peptide synthetase, condensation domain"/>
    <property type="match status" value="1"/>
</dbReference>
<feature type="domain" description="O-acyltransferase WSD1 C-terminal" evidence="13">
    <location>
        <begin position="313"/>
        <end position="462"/>
    </location>
</feature>
<keyword evidence="8 11" id="KW-0443">Lipid metabolism</keyword>
<dbReference type="InterPro" id="IPR023213">
    <property type="entry name" value="CAT-like_dom_sf"/>
</dbReference>
<dbReference type="GO" id="GO:0019432">
    <property type="term" value="P:triglyceride biosynthetic process"/>
    <property type="evidence" value="ECO:0007669"/>
    <property type="project" value="UniProtKB-UniPathway"/>
</dbReference>
<dbReference type="GO" id="GO:0005886">
    <property type="term" value="C:plasma membrane"/>
    <property type="evidence" value="ECO:0007669"/>
    <property type="project" value="TreeGrafter"/>
</dbReference>
<keyword evidence="9 11" id="KW-0012">Acyltransferase</keyword>
<organism evidence="14 15">
    <name type="scientific">Nocardioides thalensis</name>
    <dbReference type="NCBI Taxonomy" id="1914755"/>
    <lineage>
        <taxon>Bacteria</taxon>
        <taxon>Bacillati</taxon>
        <taxon>Actinomycetota</taxon>
        <taxon>Actinomycetes</taxon>
        <taxon>Propionibacteriales</taxon>
        <taxon>Nocardioidaceae</taxon>
        <taxon>Nocardioides</taxon>
    </lineage>
</organism>
<dbReference type="RefSeq" id="WP_179667677.1">
    <property type="nucleotide sequence ID" value="NZ_JACCFP010000001.1"/>
</dbReference>
<dbReference type="InterPro" id="IPR014292">
    <property type="entry name" value="Acyl_transf_WS/DGAT"/>
</dbReference>
<accession>A0A853C4E0</accession>
<comment type="pathway">
    <text evidence="1 11">Glycerolipid metabolism; triacylglycerol biosynthesis.</text>
</comment>
<dbReference type="GO" id="GO:0006071">
    <property type="term" value="P:glycerol metabolic process"/>
    <property type="evidence" value="ECO:0007669"/>
    <property type="project" value="UniProtKB-KW"/>
</dbReference>
<sequence length="475" mass="51772">MDRLSGLDASFLYLETPAQLMHVCAVMVLDPATMTAPYSFDHLQDEIERRVCDVPAFTRKIRGVPLGLDHPVWVRDKNFDIERHVHRLALPSPGGYRELVDLCSHLAAQPLDRSRPLWEMWVIEGYRPDDEEDERVVVFAKMHHATVDGVSGANLISHLCALEPDAEPIGDGEPLRHPRDPGKRELLGRAVLGTAALPVTLAKVIRPSVQLVTKTIERAREGTAMAAPFSAPRTSFNGTITAHRRIALSDMSLDEIREIKKATGTTVNDVVLTIAGGALRAYLDERGELPSSSLLATVPVSVRGSSRRESGANKVSALFTKLGTDLDDPLERLGKLAERNRNAKDHHNAISADALQDWAEFAAPRTFGLAVRTYANLRLAEKHPVVHNLVISNVPGPPVPLYFMGARIAALYPLGPVFHGAGLNITVMSNAGEVHVGVIACRESMPDADALARHFPAELERLRKAVSGGSRAGAR</sequence>
<evidence type="ECO:0000313" key="15">
    <source>
        <dbReference type="Proteomes" id="UP000530424"/>
    </source>
</evidence>
<evidence type="ECO:0000256" key="9">
    <source>
        <dbReference type="ARBA" id="ARBA00023315"/>
    </source>
</evidence>
<keyword evidence="15" id="KW-1185">Reference proteome</keyword>
<evidence type="ECO:0000256" key="6">
    <source>
        <dbReference type="ARBA" id="ARBA00022679"/>
    </source>
</evidence>
<evidence type="ECO:0000256" key="11">
    <source>
        <dbReference type="RuleBase" id="RU361241"/>
    </source>
</evidence>